<dbReference type="STRING" id="40149.A0A0E0DQ74"/>
<reference evidence="2" key="1">
    <citation type="submission" date="2015-04" db="UniProtKB">
        <authorList>
            <consortium name="EnsemblPlants"/>
        </authorList>
    </citation>
    <scope>IDENTIFICATION</scope>
</reference>
<dbReference type="GO" id="GO:0031416">
    <property type="term" value="C:NatB complex"/>
    <property type="evidence" value="ECO:0007669"/>
    <property type="project" value="TreeGrafter"/>
</dbReference>
<dbReference type="eggNOG" id="KOG2053">
    <property type="taxonomic scope" value="Eukaryota"/>
</dbReference>
<proteinExistence type="inferred from homology"/>
<sequence length="1083" mass="121837">MASKFGLAGGIPERRVRPIWDAVDSRQYKAALKLCTALLAKHPTSPYVLALKGLILERMGKPDEALSVCLNAKEQLYSDNIFHFDDLTLSTLQIVFQRLERLDLATSCYEYACTKYPNNLELMMGLFNCYVREYSYVKQQQTAIKMYKTVGEERFLLWAVCSIQLQVHFSIGGEKLLPLAEALLRKHITSHSLHEPEALALYISILEQQSKYDAALEVLSGDLGSLMGREEDKLRMQPLRALEPDHFNICFTRKNARCLLEHDVNLPKSRTSEHPSSLPVDSALALKTSLSDELVESRLASALSFVQKLQVNDTSDCVRGPHLASIEIERQRRRSGNPTDRKFIEALINYFHRFGHLSCAASDVEIYLHMLSSDETTELLDTISRSFDASSLSVKGLGLAITTFKFLTPSSLFNNPELQHIAKGMVEAFYKNLPLSRDLDPQESMHGEELLCMASSILVQLFWRTRNLGYLIEAILVLEFGLTVRKYVWQYKVMLVHLYSYLGALPLAHRWYVTLEVKNILLESASHHILPQMLNSPLLQQTADLVKDYLKFMDDHLKESADLTCLAYRHRTYSKASYQILFPRIVVSIFSPEGLGLIFAICAILLSLKQKAESLDEVESILENVNHGARLVELSNEDNVKRFTFNEDLQARPWWTPTTSVNFLLETLQVQKCLLLFHFPEPFDEGSTPACFRAKVVLIIYVCHGASWLPPVYGQGRALNLLNKALGAASVRLSHSWLFTTSSVSQYIRLRTRIKLIQEASCVCEHKSTEKDDPKIKDAERKALLPRLVYLSMHGCASSLRETELNGSGLDTDATEMKPLLVKYARSIGYSIDDALSVILGMSSGKKSVKDFTPDIVSWMSFAVFINAWNLWSNESVVPRADESSPSSWQIVDSLVKICVEEQLIDANRILTSPGNNIPVLVQMITEPISWHLVVIQSCVRSMAPQGKKKKKGGPSERPNVPRLQAIQRSVQCMIDTLRSVQSWLSDQMRPEEQALDILLSYLQGGNEDGPGQISCILEENSARHNPELGERIAQSLETWSSAGVVRRIVGAEKELLAELKKICDSKLKLLASVSASLSSALH</sequence>
<comment type="similarity">
    <text evidence="1">Belongs to the MDM20/NAA25 family.</text>
</comment>
<reference evidence="2" key="2">
    <citation type="submission" date="2018-05" db="EMBL/GenBank/DDBJ databases">
        <title>OmerRS3 (Oryza meridionalis Reference Sequence Version 3).</title>
        <authorList>
            <person name="Zhang J."/>
            <person name="Kudrna D."/>
            <person name="Lee S."/>
            <person name="Talag J."/>
            <person name="Welchert J."/>
            <person name="Wing R.A."/>
        </authorList>
    </citation>
    <scope>NUCLEOTIDE SEQUENCE [LARGE SCALE GENOMIC DNA]</scope>
    <source>
        <strain evidence="2">cv. OR44</strain>
    </source>
</reference>
<evidence type="ECO:0000313" key="2">
    <source>
        <dbReference type="EnsemblPlants" id="OMERI05G11210.1"/>
    </source>
</evidence>
<dbReference type="Gene3D" id="1.25.40.1040">
    <property type="match status" value="1"/>
</dbReference>
<accession>A0A0E0DQ74</accession>
<dbReference type="PANTHER" id="PTHR22767">
    <property type="entry name" value="N-TERMINAL ACETYLTRANSFERASE-RELATED"/>
    <property type="match status" value="1"/>
</dbReference>
<dbReference type="Pfam" id="PF09797">
    <property type="entry name" value="NatB_MDM20"/>
    <property type="match status" value="1"/>
</dbReference>
<dbReference type="HOGENOM" id="CLU_012690_0_0_1"/>
<dbReference type="EnsemblPlants" id="OMERI05G11210.1">
    <property type="protein sequence ID" value="OMERI05G11210.1"/>
    <property type="gene ID" value="OMERI05G11210"/>
</dbReference>
<dbReference type="Gramene" id="OMERI05G11210.1">
    <property type="protein sequence ID" value="OMERI05G11210.1"/>
    <property type="gene ID" value="OMERI05G11210"/>
</dbReference>
<name>A0A0E0DQ74_9ORYZ</name>
<dbReference type="InterPro" id="IPR019183">
    <property type="entry name" value="NAA25_NatB_aux_su"/>
</dbReference>
<keyword evidence="3" id="KW-1185">Reference proteome</keyword>
<evidence type="ECO:0000256" key="1">
    <source>
        <dbReference type="ARBA" id="ARBA00006298"/>
    </source>
</evidence>
<dbReference type="SUPFAM" id="SSF48452">
    <property type="entry name" value="TPR-like"/>
    <property type="match status" value="1"/>
</dbReference>
<dbReference type="FunFam" id="1.25.40.1040:FF:000007">
    <property type="entry name" value="N-alpha-acetyltransferase 25, NatB auxiliary subunit"/>
    <property type="match status" value="1"/>
</dbReference>
<dbReference type="InterPro" id="IPR011990">
    <property type="entry name" value="TPR-like_helical_dom_sf"/>
</dbReference>
<evidence type="ECO:0000313" key="3">
    <source>
        <dbReference type="Proteomes" id="UP000008021"/>
    </source>
</evidence>
<protein>
    <submittedName>
        <fullName evidence="2">Uncharacterized protein</fullName>
    </submittedName>
</protein>
<dbReference type="AlphaFoldDB" id="A0A0E0DQ74"/>
<dbReference type="PANTHER" id="PTHR22767:SF3">
    <property type="entry name" value="N-ALPHA-ACETYLTRANSFERASE 25, NATB AUXILIARY SUBUNIT"/>
    <property type="match status" value="1"/>
</dbReference>
<organism evidence="2">
    <name type="scientific">Oryza meridionalis</name>
    <dbReference type="NCBI Taxonomy" id="40149"/>
    <lineage>
        <taxon>Eukaryota</taxon>
        <taxon>Viridiplantae</taxon>
        <taxon>Streptophyta</taxon>
        <taxon>Embryophyta</taxon>
        <taxon>Tracheophyta</taxon>
        <taxon>Spermatophyta</taxon>
        <taxon>Magnoliopsida</taxon>
        <taxon>Liliopsida</taxon>
        <taxon>Poales</taxon>
        <taxon>Poaceae</taxon>
        <taxon>BOP clade</taxon>
        <taxon>Oryzoideae</taxon>
        <taxon>Oryzeae</taxon>
        <taxon>Oryzinae</taxon>
        <taxon>Oryza</taxon>
    </lineage>
</organism>
<dbReference type="Proteomes" id="UP000008021">
    <property type="component" value="Chromosome 5"/>
</dbReference>